<organism evidence="1 2">
    <name type="scientific">Candidatus Adlerbacteria bacterium RIFCSPLOWO2_01_FULL_51_16</name>
    <dbReference type="NCBI Taxonomy" id="1797243"/>
    <lineage>
        <taxon>Bacteria</taxon>
        <taxon>Candidatus Adleribacteriota</taxon>
    </lineage>
</organism>
<protein>
    <submittedName>
        <fullName evidence="1">Uncharacterized protein</fullName>
    </submittedName>
</protein>
<evidence type="ECO:0000313" key="1">
    <source>
        <dbReference type="EMBL" id="OGC80218.1"/>
    </source>
</evidence>
<comment type="caution">
    <text evidence="1">The sequence shown here is derived from an EMBL/GenBank/DDBJ whole genome shotgun (WGS) entry which is preliminary data.</text>
</comment>
<sequence length="170" mass="19223">MKKLLLATISIVLAAVAVWVIYSREDAPAEAPYVLPALTQEYKNDTYQFSLNMPGNFIVREVEQDGGVSIVLEDAGGNGIQLTIVPFDEDIRVLTKERIEQDVPDLAIRDLETLEVGDDYKGLAFKSDNDAFDGDSREVWFIFRGNFYQISTYARLDPLLKAVFATWKFF</sequence>
<evidence type="ECO:0000313" key="2">
    <source>
        <dbReference type="Proteomes" id="UP000176185"/>
    </source>
</evidence>
<proteinExistence type="predicted"/>
<dbReference type="Proteomes" id="UP000176185">
    <property type="component" value="Unassembled WGS sequence"/>
</dbReference>
<dbReference type="AlphaFoldDB" id="A0A1F4XEX6"/>
<accession>A0A1F4XEX6</accession>
<reference evidence="1 2" key="1">
    <citation type="journal article" date="2016" name="Nat. Commun.">
        <title>Thousands of microbial genomes shed light on interconnected biogeochemical processes in an aquifer system.</title>
        <authorList>
            <person name="Anantharaman K."/>
            <person name="Brown C.T."/>
            <person name="Hug L.A."/>
            <person name="Sharon I."/>
            <person name="Castelle C.J."/>
            <person name="Probst A.J."/>
            <person name="Thomas B.C."/>
            <person name="Singh A."/>
            <person name="Wilkins M.J."/>
            <person name="Karaoz U."/>
            <person name="Brodie E.L."/>
            <person name="Williams K.H."/>
            <person name="Hubbard S.S."/>
            <person name="Banfield J.F."/>
        </authorList>
    </citation>
    <scope>NUCLEOTIDE SEQUENCE [LARGE SCALE GENOMIC DNA]</scope>
</reference>
<name>A0A1F4XEX6_9BACT</name>
<gene>
    <name evidence="1" type="ORF">A2943_03480</name>
</gene>
<dbReference type="EMBL" id="MEWX01000027">
    <property type="protein sequence ID" value="OGC80218.1"/>
    <property type="molecule type" value="Genomic_DNA"/>
</dbReference>
<dbReference type="STRING" id="1797243.A2943_03480"/>